<dbReference type="EMBL" id="NBVN01000004">
    <property type="protein sequence ID" value="PUA32357.1"/>
    <property type="molecule type" value="Genomic_DNA"/>
</dbReference>
<dbReference type="AlphaFoldDB" id="A0A2R7Y4S0"/>
<reference evidence="3 4" key="1">
    <citation type="journal article" date="2018" name="Syst. Appl. Microbiol.">
        <title>A new symbiotic nanoarchaeote (Candidatus Nanoclepta minutus) and its host (Zestosphaera tikiterensis gen. nov., sp. nov.) from a New Zealand hot spring.</title>
        <authorList>
            <person name="St John E."/>
            <person name="Liu Y."/>
            <person name="Podar M."/>
            <person name="Stott M.B."/>
            <person name="Meneghin J."/>
            <person name="Chen Z."/>
            <person name="Lagutin K."/>
            <person name="Mitchell K."/>
            <person name="Reysenbach A.L."/>
        </authorList>
    </citation>
    <scope>NUCLEOTIDE SEQUENCE [LARGE SCALE GENOMIC DNA]</scope>
    <source>
        <strain evidence="3">NZ3</strain>
    </source>
</reference>
<gene>
    <name evidence="3" type="ORF">B7O98_06780</name>
</gene>
<evidence type="ECO:0000256" key="2">
    <source>
        <dbReference type="SAM" id="Phobius"/>
    </source>
</evidence>
<evidence type="ECO:0000256" key="1">
    <source>
        <dbReference type="SAM" id="MobiDB-lite"/>
    </source>
</evidence>
<keyword evidence="2" id="KW-0472">Membrane</keyword>
<feature type="region of interest" description="Disordered" evidence="1">
    <location>
        <begin position="59"/>
        <end position="81"/>
    </location>
</feature>
<organism evidence="3 4">
    <name type="scientific">Zestosphaera tikiterensis</name>
    <dbReference type="NCBI Taxonomy" id="1973259"/>
    <lineage>
        <taxon>Archaea</taxon>
        <taxon>Thermoproteota</taxon>
        <taxon>Thermoprotei</taxon>
        <taxon>Desulfurococcales</taxon>
        <taxon>Desulfurococcaceae</taxon>
        <taxon>Zestosphaera</taxon>
    </lineage>
</organism>
<protein>
    <submittedName>
        <fullName evidence="3">Uncharacterized protein</fullName>
    </submittedName>
</protein>
<sequence>MARRAAVNEGSKYLLGALLLITLMAVSLVLGWYGLYIERAQQTTTSIPTSTTEQEFMNVTSTSVTETYTTQPTNTTTTAST</sequence>
<feature type="transmembrane region" description="Helical" evidence="2">
    <location>
        <begin position="12"/>
        <end position="35"/>
    </location>
</feature>
<accession>A0A2R7Y4S0</accession>
<keyword evidence="2" id="KW-0812">Transmembrane</keyword>
<proteinExistence type="predicted"/>
<name>A0A2R7Y4S0_9CREN</name>
<evidence type="ECO:0000313" key="4">
    <source>
        <dbReference type="Proteomes" id="UP000244093"/>
    </source>
</evidence>
<comment type="caution">
    <text evidence="3">The sequence shown here is derived from an EMBL/GenBank/DDBJ whole genome shotgun (WGS) entry which is preliminary data.</text>
</comment>
<dbReference type="Proteomes" id="UP000244093">
    <property type="component" value="Unassembled WGS sequence"/>
</dbReference>
<keyword evidence="2" id="KW-1133">Transmembrane helix</keyword>
<evidence type="ECO:0000313" key="3">
    <source>
        <dbReference type="EMBL" id="PUA32357.1"/>
    </source>
</evidence>